<dbReference type="VEuPathDB" id="MicrosporidiaDB:AAJ76_600093926"/>
<dbReference type="InterPro" id="IPR013087">
    <property type="entry name" value="Znf_C2H2_type"/>
</dbReference>
<feature type="domain" description="C2H2-type" evidence="1">
    <location>
        <begin position="119"/>
        <end position="140"/>
    </location>
</feature>
<comment type="caution">
    <text evidence="2">The sequence shown here is derived from an EMBL/GenBank/DDBJ whole genome shotgun (WGS) entry which is preliminary data.</text>
</comment>
<keyword evidence="3" id="KW-1185">Reference proteome</keyword>
<dbReference type="AlphaFoldDB" id="A0A0F9WHU7"/>
<name>A0A0F9WHU7_9MICR</name>
<dbReference type="Proteomes" id="UP000034350">
    <property type="component" value="Unassembled WGS sequence"/>
</dbReference>
<dbReference type="VEuPathDB" id="MicrosporidiaDB:G9O61_00g017800"/>
<accession>A0A0F9WHU7</accession>
<evidence type="ECO:0000259" key="1">
    <source>
        <dbReference type="PROSITE" id="PS00028"/>
    </source>
</evidence>
<gene>
    <name evidence="2" type="ORF">AAJ76_600093926</name>
</gene>
<evidence type="ECO:0000313" key="3">
    <source>
        <dbReference type="Proteomes" id="UP000034350"/>
    </source>
</evidence>
<organism evidence="2 3">
    <name type="scientific">Vairimorpha ceranae</name>
    <dbReference type="NCBI Taxonomy" id="40302"/>
    <lineage>
        <taxon>Eukaryota</taxon>
        <taxon>Fungi</taxon>
        <taxon>Fungi incertae sedis</taxon>
        <taxon>Microsporidia</taxon>
        <taxon>Nosematidae</taxon>
        <taxon>Vairimorpha</taxon>
    </lineage>
</organism>
<sequence>MDNNKEDDTLLYNQTSVNYQNVRSGKNNNSEPSLDSLKNKSSIDNGYECKWDGCRETNIDDMFNHIKLNHLKDQTEYKCMWIGCQKYNEVNVSKGGVYSHCRTHVPNLNKNSSGEKVWCCKICNIDFSSMSVYYRHKKKHTILEKKEEYNIMRIGALSRRLEFYKKNTKELLKLIYEKTLNTRFLDGEIVEIIKNYVKGNNCYTNKKNWNDYL</sequence>
<dbReference type="PROSITE" id="PS00028">
    <property type="entry name" value="ZINC_FINGER_C2H2_1"/>
    <property type="match status" value="1"/>
</dbReference>
<dbReference type="Gene3D" id="3.30.160.60">
    <property type="entry name" value="Classic Zinc Finger"/>
    <property type="match status" value="1"/>
</dbReference>
<dbReference type="EMBL" id="JPQZ01000006">
    <property type="protein sequence ID" value="KKO76175.1"/>
    <property type="molecule type" value="Genomic_DNA"/>
</dbReference>
<dbReference type="RefSeq" id="XP_024331917.1">
    <property type="nucleotide sequence ID" value="XM_024476138.1"/>
</dbReference>
<proteinExistence type="predicted"/>
<protein>
    <submittedName>
        <fullName evidence="2">Zinc finger c2h2 protein</fullName>
    </submittedName>
</protein>
<dbReference type="OrthoDB" id="2188412at2759"/>
<reference evidence="2 3" key="1">
    <citation type="journal article" date="2015" name="Environ. Microbiol.">
        <title>Genome analyses suggest the presence of polyploidy and recent human-driven expansions in eight global populations of the honeybee pathogen Nosema ceranae.</title>
        <authorList>
            <person name="Pelin A."/>
            <person name="Selman M."/>
            <person name="Aris-Brosou S."/>
            <person name="Farinelli L."/>
            <person name="Corradi N."/>
        </authorList>
    </citation>
    <scope>NUCLEOTIDE SEQUENCE [LARGE SCALE GENOMIC DNA]</scope>
    <source>
        <strain evidence="2 3">PA08 1199</strain>
    </source>
</reference>
<dbReference type="GeneID" id="36321088"/>
<dbReference type="SMART" id="SM00355">
    <property type="entry name" value="ZnF_C2H2"/>
    <property type="match status" value="3"/>
</dbReference>
<evidence type="ECO:0000313" key="2">
    <source>
        <dbReference type="EMBL" id="KKO76175.1"/>
    </source>
</evidence>